<reference evidence="2 3" key="1">
    <citation type="journal article" date="2019" name="Int. J. Syst. Evol. Microbiol.">
        <title>The Global Catalogue of Microorganisms (GCM) 10K type strain sequencing project: providing services to taxonomists for standard genome sequencing and annotation.</title>
        <authorList>
            <consortium name="The Broad Institute Genomics Platform"/>
            <consortium name="The Broad Institute Genome Sequencing Center for Infectious Disease"/>
            <person name="Wu L."/>
            <person name="Ma J."/>
        </authorList>
    </citation>
    <scope>NUCLEOTIDE SEQUENCE [LARGE SCALE GENOMIC DNA]</scope>
    <source>
        <strain evidence="2 3">JCM 7356</strain>
    </source>
</reference>
<evidence type="ECO:0000313" key="2">
    <source>
        <dbReference type="EMBL" id="GAA2278210.1"/>
    </source>
</evidence>
<comment type="caution">
    <text evidence="2">The sequence shown here is derived from an EMBL/GenBank/DDBJ whole genome shotgun (WGS) entry which is preliminary data.</text>
</comment>
<protein>
    <recommendedName>
        <fullName evidence="1">Transposase Helix-turn-helix domain-containing protein</fullName>
    </recommendedName>
</protein>
<gene>
    <name evidence="2" type="ORF">GCM10010430_75200</name>
</gene>
<dbReference type="Pfam" id="PF13613">
    <property type="entry name" value="HTH_Tnp_4"/>
    <property type="match status" value="1"/>
</dbReference>
<organism evidence="2 3">
    <name type="scientific">Kitasatospora cystarginea</name>
    <dbReference type="NCBI Taxonomy" id="58350"/>
    <lineage>
        <taxon>Bacteria</taxon>
        <taxon>Bacillati</taxon>
        <taxon>Actinomycetota</taxon>
        <taxon>Actinomycetes</taxon>
        <taxon>Kitasatosporales</taxon>
        <taxon>Streptomycetaceae</taxon>
        <taxon>Kitasatospora</taxon>
    </lineage>
</organism>
<evidence type="ECO:0000313" key="3">
    <source>
        <dbReference type="Proteomes" id="UP001500305"/>
    </source>
</evidence>
<evidence type="ECO:0000259" key="1">
    <source>
        <dbReference type="Pfam" id="PF13613"/>
    </source>
</evidence>
<feature type="domain" description="Transposase Helix-turn-helix" evidence="1">
    <location>
        <begin position="61"/>
        <end position="107"/>
    </location>
</feature>
<dbReference type="Proteomes" id="UP001500305">
    <property type="component" value="Unassembled WGS sequence"/>
</dbReference>
<accession>A0ABN3EZN0</accession>
<sequence length="140" mass="15773">MAGLHTARQGTIGLAMTQLINASERTWVELLTGLAEEEFEDLLDALRTRAETDGPRAGRRWTLSLEDRVLLVTTYWRTQLTMREVATLFGVSKSAADRIVGHLGTYLELSSAGRRRCRLSLRLEVHTENENAHRVPAQRS</sequence>
<dbReference type="EMBL" id="BAAATR010000061">
    <property type="protein sequence ID" value="GAA2278210.1"/>
    <property type="molecule type" value="Genomic_DNA"/>
</dbReference>
<dbReference type="InterPro" id="IPR027805">
    <property type="entry name" value="Transposase_HTH_dom"/>
</dbReference>
<keyword evidence="3" id="KW-1185">Reference proteome</keyword>
<name>A0ABN3EZN0_9ACTN</name>
<proteinExistence type="predicted"/>